<dbReference type="EMBL" id="FNAE01000006">
    <property type="protein sequence ID" value="SDF15944.1"/>
    <property type="molecule type" value="Genomic_DNA"/>
</dbReference>
<dbReference type="EMBL" id="JAWXXP010000001">
    <property type="protein sequence ID" value="MDX5995252.1"/>
    <property type="molecule type" value="Genomic_DNA"/>
</dbReference>
<dbReference type="GO" id="GO:0005886">
    <property type="term" value="C:plasma membrane"/>
    <property type="evidence" value="ECO:0007669"/>
    <property type="project" value="UniProtKB-SubCell"/>
</dbReference>
<dbReference type="InterPro" id="IPR006042">
    <property type="entry name" value="Xan_ur_permease"/>
</dbReference>
<dbReference type="NCBIfam" id="NF037981">
    <property type="entry name" value="NCS2_1"/>
    <property type="match status" value="1"/>
</dbReference>
<feature type="transmembrane region" description="Helical" evidence="9">
    <location>
        <begin position="124"/>
        <end position="145"/>
    </location>
</feature>
<gene>
    <name evidence="11" type="ORF">SAMN05216575_10629</name>
    <name evidence="10" type="ORF">SIM71_24570</name>
</gene>
<feature type="transmembrane region" description="Helical" evidence="9">
    <location>
        <begin position="64"/>
        <end position="81"/>
    </location>
</feature>
<organism evidence="11 12">
    <name type="scientific">Ectopseudomonas alcaliphila</name>
    <dbReference type="NCBI Taxonomy" id="101564"/>
    <lineage>
        <taxon>Bacteria</taxon>
        <taxon>Pseudomonadati</taxon>
        <taxon>Pseudomonadota</taxon>
        <taxon>Gammaproteobacteria</taxon>
        <taxon>Pseudomonadales</taxon>
        <taxon>Pseudomonadaceae</taxon>
        <taxon>Ectopseudomonas</taxon>
    </lineage>
</organism>
<feature type="region of interest" description="Disordered" evidence="8">
    <location>
        <begin position="490"/>
        <end position="528"/>
    </location>
</feature>
<dbReference type="RefSeq" id="WP_238380591.1">
    <property type="nucleotide sequence ID" value="NZ_CBCSET010000006.1"/>
</dbReference>
<keyword evidence="3" id="KW-0813">Transport</keyword>
<evidence type="ECO:0000256" key="2">
    <source>
        <dbReference type="ARBA" id="ARBA00008821"/>
    </source>
</evidence>
<evidence type="ECO:0000256" key="8">
    <source>
        <dbReference type="SAM" id="MobiDB-lite"/>
    </source>
</evidence>
<dbReference type="AlphaFoldDB" id="A0A1G7ITS2"/>
<name>A0A1G7ITS2_9GAMM</name>
<dbReference type="NCBIfam" id="TIGR00801">
    <property type="entry name" value="ncs2"/>
    <property type="match status" value="1"/>
</dbReference>
<dbReference type="PANTHER" id="PTHR42810:SF2">
    <property type="entry name" value="PURINE PERMEASE C1399.01C-RELATED"/>
    <property type="match status" value="1"/>
</dbReference>
<keyword evidence="13" id="KW-1185">Reference proteome</keyword>
<reference evidence="11 12" key="1">
    <citation type="submission" date="2016-10" db="EMBL/GenBank/DDBJ databases">
        <authorList>
            <person name="de Groot N.N."/>
        </authorList>
    </citation>
    <scope>NUCLEOTIDE SEQUENCE [LARGE SCALE GENOMIC DNA]</scope>
    <source>
        <strain evidence="11 12">JCM 10630</strain>
    </source>
</reference>
<sequence length="528" mass="55497">MTTDSNTQAPAAPVGNSDLIYQLDDTPAFAPAIFAALQHVLASFVGIITPTLIVGSALGLGAHVPYLVSMALFVSGLGTFVQAKRIGPIGSGLLCLQGTSFGFLSVILSAGFIVKGRGASEEEILATLFGICFCAAFVEIAFSQFINKLRKVITPVVTGTIICLMGLSLIKVGMTDLAGGYGAPDLGALHHLALGGLVLGTIVVLNRASSQVLRLSAVIIGLTLGFAVAWFTGRVDFANMAEVPLISVPQPFKYGFGFDWIAFVPIAVIFLITPLETAGDLTANSIISKQPVKGPLYMRRIKSGVLADGCNSAVAAMFNSLPMTTFSQNNGVIQLTGVASRHVGFYIAGILVLLGLFPVVGAVLQMMPKPVLGGATLIMFGTVAVAGIKILSEAGLHRRNVLIVAISLGMGLGVAGVPEVLSHMPDVLKNIFGSPITIGAFSAILLNLFLPDDPQLEEEDESEYDPEAHLHTVLQNRPDDEVVDDNNLKTLSRDLDPAARPSCPPPQHNSRRTSPGGSRLHSNNKENP</sequence>
<dbReference type="Proteomes" id="UP001278050">
    <property type="component" value="Unassembled WGS sequence"/>
</dbReference>
<proteinExistence type="inferred from homology"/>
<feature type="transmembrane region" description="Helical" evidence="9">
    <location>
        <begin position="212"/>
        <end position="232"/>
    </location>
</feature>
<evidence type="ECO:0000256" key="9">
    <source>
        <dbReference type="SAM" id="Phobius"/>
    </source>
</evidence>
<dbReference type="NCBIfam" id="TIGR03173">
    <property type="entry name" value="pbuX"/>
    <property type="match status" value="1"/>
</dbReference>
<feature type="transmembrane region" description="Helical" evidence="9">
    <location>
        <begin position="343"/>
        <end position="364"/>
    </location>
</feature>
<evidence type="ECO:0000256" key="3">
    <source>
        <dbReference type="ARBA" id="ARBA00022448"/>
    </source>
</evidence>
<feature type="transmembrane region" description="Helical" evidence="9">
    <location>
        <begin position="370"/>
        <end position="388"/>
    </location>
</feature>
<protein>
    <submittedName>
        <fullName evidence="10">Nucleobase:cation symporter-2 family protein</fullName>
    </submittedName>
    <submittedName>
        <fullName evidence="11">Xanthine permease XanP</fullName>
    </submittedName>
</protein>
<feature type="transmembrane region" description="Helical" evidence="9">
    <location>
        <begin position="40"/>
        <end position="58"/>
    </location>
</feature>
<keyword evidence="7 9" id="KW-0472">Membrane</keyword>
<evidence type="ECO:0000256" key="6">
    <source>
        <dbReference type="ARBA" id="ARBA00022989"/>
    </source>
</evidence>
<evidence type="ECO:0000313" key="12">
    <source>
        <dbReference type="Proteomes" id="UP000182413"/>
    </source>
</evidence>
<dbReference type="PANTHER" id="PTHR42810">
    <property type="entry name" value="PURINE PERMEASE C1399.01C-RELATED"/>
    <property type="match status" value="1"/>
</dbReference>
<evidence type="ECO:0000256" key="1">
    <source>
        <dbReference type="ARBA" id="ARBA00004651"/>
    </source>
</evidence>
<feature type="transmembrane region" description="Helical" evidence="9">
    <location>
        <begin position="430"/>
        <end position="450"/>
    </location>
</feature>
<keyword evidence="4" id="KW-1003">Cell membrane</keyword>
<evidence type="ECO:0000256" key="4">
    <source>
        <dbReference type="ARBA" id="ARBA00022475"/>
    </source>
</evidence>
<reference evidence="10 13" key="2">
    <citation type="submission" date="2023-11" db="EMBL/GenBank/DDBJ databases">
        <title>MicrobeMod: A computational toolkit for identifying prokaryotic methylation and restriction-modification with nanopore sequencing.</title>
        <authorList>
            <person name="Crits-Christoph A."/>
            <person name="Kang S.C."/>
            <person name="Lee H."/>
            <person name="Ostrov N."/>
        </authorList>
    </citation>
    <scope>NUCLEOTIDE SEQUENCE [LARGE SCALE GENOMIC DNA]</scope>
    <source>
        <strain evidence="10 13">ATCC BAA-571</strain>
    </source>
</reference>
<comment type="subcellular location">
    <subcellularLocation>
        <location evidence="1">Cell membrane</location>
        <topology evidence="1">Multi-pass membrane protein</topology>
    </subcellularLocation>
</comment>
<evidence type="ECO:0000313" key="13">
    <source>
        <dbReference type="Proteomes" id="UP001278050"/>
    </source>
</evidence>
<dbReference type="InterPro" id="IPR017588">
    <property type="entry name" value="UacT-like"/>
</dbReference>
<dbReference type="Proteomes" id="UP000182413">
    <property type="component" value="Unassembled WGS sequence"/>
</dbReference>
<feature type="transmembrane region" description="Helical" evidence="9">
    <location>
        <begin position="93"/>
        <end position="112"/>
    </location>
</feature>
<dbReference type="GO" id="GO:0042907">
    <property type="term" value="F:xanthine transmembrane transporter activity"/>
    <property type="evidence" value="ECO:0007669"/>
    <property type="project" value="TreeGrafter"/>
</dbReference>
<accession>A0A1G7ITS2</accession>
<feature type="transmembrane region" description="Helical" evidence="9">
    <location>
        <begin position="252"/>
        <end position="272"/>
    </location>
</feature>
<feature type="transmembrane region" description="Helical" evidence="9">
    <location>
        <begin position="152"/>
        <end position="174"/>
    </location>
</feature>
<keyword evidence="5 9" id="KW-0812">Transmembrane</keyword>
<feature type="transmembrane region" description="Helical" evidence="9">
    <location>
        <begin position="186"/>
        <end position="205"/>
    </location>
</feature>
<evidence type="ECO:0000313" key="11">
    <source>
        <dbReference type="EMBL" id="SDF15944.1"/>
    </source>
</evidence>
<evidence type="ECO:0000256" key="7">
    <source>
        <dbReference type="ARBA" id="ARBA00023136"/>
    </source>
</evidence>
<comment type="similarity">
    <text evidence="2">Belongs to the nucleobase:cation symporter-2 (NCS2) (TC 2.A.40) family.</text>
</comment>
<evidence type="ECO:0000256" key="5">
    <source>
        <dbReference type="ARBA" id="ARBA00022692"/>
    </source>
</evidence>
<evidence type="ECO:0000313" key="10">
    <source>
        <dbReference type="EMBL" id="MDX5995252.1"/>
    </source>
</evidence>
<feature type="transmembrane region" description="Helical" evidence="9">
    <location>
        <begin position="400"/>
        <end position="418"/>
    </location>
</feature>
<dbReference type="InterPro" id="IPR006043">
    <property type="entry name" value="NCS2"/>
</dbReference>
<keyword evidence="6 9" id="KW-1133">Transmembrane helix</keyword>
<dbReference type="PROSITE" id="PS01116">
    <property type="entry name" value="XANTH_URACIL_PERMASE"/>
    <property type="match status" value="1"/>
</dbReference>
<dbReference type="Pfam" id="PF00860">
    <property type="entry name" value="Xan_ur_permease"/>
    <property type="match status" value="1"/>
</dbReference>